<evidence type="ECO:0000313" key="2">
    <source>
        <dbReference type="EMBL" id="EMA51357.1"/>
    </source>
</evidence>
<proteinExistence type="predicted"/>
<reference evidence="2 3" key="1">
    <citation type="journal article" date="2014" name="PLoS Genet.">
        <title>Phylogenetically driven sequencing of extremely halophilic archaea reveals strategies for static and dynamic osmo-response.</title>
        <authorList>
            <person name="Becker E.A."/>
            <person name="Seitzer P.M."/>
            <person name="Tritt A."/>
            <person name="Larsen D."/>
            <person name="Krusor M."/>
            <person name="Yao A.I."/>
            <person name="Wu D."/>
            <person name="Madern D."/>
            <person name="Eisen J.A."/>
            <person name="Darling A.E."/>
            <person name="Facciotti M.T."/>
        </authorList>
    </citation>
    <scope>NUCLEOTIDE SEQUENCE [LARGE SCALE GENOMIC DNA]</scope>
    <source>
        <strain evidence="2 3">DSM 1307</strain>
    </source>
</reference>
<protein>
    <submittedName>
        <fullName evidence="2">Uncharacterized protein</fullName>
    </submittedName>
</protein>
<feature type="transmembrane region" description="Helical" evidence="1">
    <location>
        <begin position="390"/>
        <end position="411"/>
    </location>
</feature>
<feature type="transmembrane region" description="Helical" evidence="1">
    <location>
        <begin position="465"/>
        <end position="485"/>
    </location>
</feature>
<organism evidence="2 3">
    <name type="scientific">Halococcus morrhuae DSM 1307</name>
    <dbReference type="NCBI Taxonomy" id="931277"/>
    <lineage>
        <taxon>Archaea</taxon>
        <taxon>Methanobacteriati</taxon>
        <taxon>Methanobacteriota</taxon>
        <taxon>Stenosarchaea group</taxon>
        <taxon>Halobacteria</taxon>
        <taxon>Halobacteriales</taxon>
        <taxon>Halococcaceae</taxon>
        <taxon>Halococcus</taxon>
    </lineage>
</organism>
<sequence>MNWPTVGRSLTIARVEYRRSLRAMTQNTTQLLGFGAFLLLFVGLPTVGGSYLAYTAGERLIETLPVLDGARSALALAWLGPVFLIAQRAVGKTARIEHETGMLTTVPAPDVLGGLLLAESARVLSIVAVPVLVVAGALALGIGAPTAFVSVVVAVLAVFATALLAGHIVGVVIKIVVGQSELLTRYKSVIAVVALLAYFVAVSSETVGRALFQLSALLRDAPTAWFGDLLVVGIPGVAPSLPRMAGAIALVAIGVPLLLAIDVRAVERLWYADRAQPGTRTYEESDTDATVLSRIAAGPTRAVVEKVWRRTKRAPIRLIYVAYPLFFLFAPLQQAFTTGSVPASLPILLALYGAWAVGAAALNPFGDEGALLPVTLTTGVRGGQFVRGHVIAVATVGLPLVVVVTGVAGVLSPLAPARWLLLTAVSAVLCLVGPLLALAIGTRFPRFGAVSVSRSREVVIPSKTAFACYTVAVAVGALGAAIALIPGGAAVLSTIIEIIAGFAGLSVAIAPPVLRVVGAAAAIGLVVVAPPLAYRYVARRFESYTLA</sequence>
<evidence type="ECO:0000256" key="1">
    <source>
        <dbReference type="SAM" id="Phobius"/>
    </source>
</evidence>
<feature type="transmembrane region" description="Helical" evidence="1">
    <location>
        <begin position="189"/>
        <end position="212"/>
    </location>
</feature>
<dbReference type="PATRIC" id="fig|931277.6.peg.178"/>
<feature type="transmembrane region" description="Helical" evidence="1">
    <location>
        <begin position="148"/>
        <end position="177"/>
    </location>
</feature>
<keyword evidence="1" id="KW-1133">Transmembrane helix</keyword>
<feature type="transmembrane region" description="Helical" evidence="1">
    <location>
        <begin position="516"/>
        <end position="537"/>
    </location>
</feature>
<feature type="transmembrane region" description="Helical" evidence="1">
    <location>
        <begin position="31"/>
        <end position="54"/>
    </location>
</feature>
<dbReference type="AlphaFoldDB" id="M0N034"/>
<feature type="transmembrane region" description="Helical" evidence="1">
    <location>
        <begin position="244"/>
        <end position="261"/>
    </location>
</feature>
<feature type="transmembrane region" description="Helical" evidence="1">
    <location>
        <begin position="343"/>
        <end position="362"/>
    </location>
</feature>
<dbReference type="STRING" id="931277.C448_00907"/>
<name>M0N034_HALMO</name>
<dbReference type="EMBL" id="AOMC01000015">
    <property type="protein sequence ID" value="EMA51357.1"/>
    <property type="molecule type" value="Genomic_DNA"/>
</dbReference>
<feature type="transmembrane region" description="Helical" evidence="1">
    <location>
        <begin position="123"/>
        <end position="142"/>
    </location>
</feature>
<feature type="transmembrane region" description="Helical" evidence="1">
    <location>
        <begin position="318"/>
        <end position="337"/>
    </location>
</feature>
<feature type="transmembrane region" description="Helical" evidence="1">
    <location>
        <begin position="417"/>
        <end position="444"/>
    </location>
</feature>
<feature type="transmembrane region" description="Helical" evidence="1">
    <location>
        <begin position="66"/>
        <end position="86"/>
    </location>
</feature>
<dbReference type="RefSeq" id="WP_004051210.1">
    <property type="nucleotide sequence ID" value="NZ_AOMC01000015.1"/>
</dbReference>
<gene>
    <name evidence="2" type="ORF">C448_00907</name>
</gene>
<keyword evidence="3" id="KW-1185">Reference proteome</keyword>
<dbReference type="Proteomes" id="UP000011568">
    <property type="component" value="Unassembled WGS sequence"/>
</dbReference>
<accession>M0N034</accession>
<dbReference type="OrthoDB" id="293659at2157"/>
<keyword evidence="1" id="KW-0472">Membrane</keyword>
<feature type="transmembrane region" description="Helical" evidence="1">
    <location>
        <begin position="491"/>
        <end position="509"/>
    </location>
</feature>
<keyword evidence="1" id="KW-0812">Transmembrane</keyword>
<dbReference type="eggNOG" id="arCOG06311">
    <property type="taxonomic scope" value="Archaea"/>
</dbReference>
<comment type="caution">
    <text evidence="2">The sequence shown here is derived from an EMBL/GenBank/DDBJ whole genome shotgun (WGS) entry which is preliminary data.</text>
</comment>
<evidence type="ECO:0000313" key="3">
    <source>
        <dbReference type="Proteomes" id="UP000011568"/>
    </source>
</evidence>